<dbReference type="AlphaFoldDB" id="A0A412KSP5"/>
<reference evidence="5 6" key="1">
    <citation type="submission" date="2018-08" db="EMBL/GenBank/DDBJ databases">
        <title>A genome reference for cultivated species of the human gut microbiota.</title>
        <authorList>
            <person name="Zou Y."/>
            <person name="Xue W."/>
            <person name="Luo G."/>
        </authorList>
    </citation>
    <scope>NUCLEOTIDE SEQUENCE [LARGE SCALE GENOMIC DNA]</scope>
    <source>
        <strain evidence="5 6">AF21-25</strain>
    </source>
</reference>
<dbReference type="PANTHER" id="PTHR43133:SF51">
    <property type="entry name" value="RNA POLYMERASE SIGMA FACTOR"/>
    <property type="match status" value="1"/>
</dbReference>
<evidence type="ECO:0000256" key="2">
    <source>
        <dbReference type="ARBA" id="ARBA00023082"/>
    </source>
</evidence>
<dbReference type="GO" id="GO:0003677">
    <property type="term" value="F:DNA binding"/>
    <property type="evidence" value="ECO:0007669"/>
    <property type="project" value="InterPro"/>
</dbReference>
<evidence type="ECO:0000256" key="3">
    <source>
        <dbReference type="ARBA" id="ARBA00023163"/>
    </source>
</evidence>
<feature type="domain" description="RNA polymerase sigma factor 70 region 4 type 2" evidence="4">
    <location>
        <begin position="79"/>
        <end position="124"/>
    </location>
</feature>
<dbReference type="EMBL" id="QRVU01000019">
    <property type="protein sequence ID" value="RGS71365.1"/>
    <property type="molecule type" value="Genomic_DNA"/>
</dbReference>
<dbReference type="Pfam" id="PF08281">
    <property type="entry name" value="Sigma70_r4_2"/>
    <property type="match status" value="1"/>
</dbReference>
<keyword evidence="1" id="KW-0805">Transcription regulation</keyword>
<gene>
    <name evidence="5" type="ORF">DWX78_05410</name>
</gene>
<dbReference type="CDD" id="cd06171">
    <property type="entry name" value="Sigma70_r4"/>
    <property type="match status" value="1"/>
</dbReference>
<dbReference type="InterPro" id="IPR039425">
    <property type="entry name" value="RNA_pol_sigma-70-like"/>
</dbReference>
<proteinExistence type="predicted"/>
<dbReference type="InterPro" id="IPR013249">
    <property type="entry name" value="RNA_pol_sigma70_r4_t2"/>
</dbReference>
<organism evidence="5 6">
    <name type="scientific">Dorea formicigenerans</name>
    <dbReference type="NCBI Taxonomy" id="39486"/>
    <lineage>
        <taxon>Bacteria</taxon>
        <taxon>Bacillati</taxon>
        <taxon>Bacillota</taxon>
        <taxon>Clostridia</taxon>
        <taxon>Lachnospirales</taxon>
        <taxon>Lachnospiraceae</taxon>
        <taxon>Dorea</taxon>
    </lineage>
</organism>
<keyword evidence="2" id="KW-0731">Sigma factor</keyword>
<dbReference type="Proteomes" id="UP000285981">
    <property type="component" value="Unassembled WGS sequence"/>
</dbReference>
<keyword evidence="3" id="KW-0804">Transcription</keyword>
<evidence type="ECO:0000259" key="4">
    <source>
        <dbReference type="Pfam" id="PF08281"/>
    </source>
</evidence>
<dbReference type="NCBIfam" id="TIGR02937">
    <property type="entry name" value="sigma70-ECF"/>
    <property type="match status" value="1"/>
</dbReference>
<protein>
    <submittedName>
        <fullName evidence="5">Sigma-70 family RNA polymerase sigma factor</fullName>
    </submittedName>
</protein>
<dbReference type="InterPro" id="IPR014284">
    <property type="entry name" value="RNA_pol_sigma-70_dom"/>
</dbReference>
<dbReference type="SUPFAM" id="SSF88659">
    <property type="entry name" value="Sigma3 and sigma4 domains of RNA polymerase sigma factors"/>
    <property type="match status" value="1"/>
</dbReference>
<sequence length="144" mass="16923">MKNSYEQRVQNQFGGFCTRVLKNEANRILNEYARQRDREKSLDELSPDELAQAASYDKYFQDEYVFEVLGQKVFVVGDLLAEALSQLPEDKRDVILLSYFLGMTDREISEQLNVVRQAISKRRSGILKELREYLEKEGFEWPET</sequence>
<dbReference type="InterPro" id="IPR036388">
    <property type="entry name" value="WH-like_DNA-bd_sf"/>
</dbReference>
<evidence type="ECO:0000313" key="6">
    <source>
        <dbReference type="Proteomes" id="UP000285981"/>
    </source>
</evidence>
<dbReference type="Gene3D" id="1.10.10.10">
    <property type="entry name" value="Winged helix-like DNA-binding domain superfamily/Winged helix DNA-binding domain"/>
    <property type="match status" value="1"/>
</dbReference>
<evidence type="ECO:0000256" key="1">
    <source>
        <dbReference type="ARBA" id="ARBA00023015"/>
    </source>
</evidence>
<evidence type="ECO:0000313" key="5">
    <source>
        <dbReference type="EMBL" id="RGS71365.1"/>
    </source>
</evidence>
<dbReference type="InterPro" id="IPR013324">
    <property type="entry name" value="RNA_pol_sigma_r3/r4-like"/>
</dbReference>
<dbReference type="GO" id="GO:0006352">
    <property type="term" value="P:DNA-templated transcription initiation"/>
    <property type="evidence" value="ECO:0007669"/>
    <property type="project" value="InterPro"/>
</dbReference>
<name>A0A412KSP5_9FIRM</name>
<dbReference type="PANTHER" id="PTHR43133">
    <property type="entry name" value="RNA POLYMERASE ECF-TYPE SIGMA FACTO"/>
    <property type="match status" value="1"/>
</dbReference>
<accession>A0A412KSP5</accession>
<comment type="caution">
    <text evidence="5">The sequence shown here is derived from an EMBL/GenBank/DDBJ whole genome shotgun (WGS) entry which is preliminary data.</text>
</comment>
<dbReference type="GO" id="GO:0016987">
    <property type="term" value="F:sigma factor activity"/>
    <property type="evidence" value="ECO:0007669"/>
    <property type="project" value="UniProtKB-KW"/>
</dbReference>